<protein>
    <submittedName>
        <fullName evidence="7">Sugar kinase YDR109C</fullName>
    </submittedName>
</protein>
<comment type="similarity">
    <text evidence="1">Belongs to the FGGY kinase family.</text>
</comment>
<keyword evidence="8" id="KW-1185">Reference proteome</keyword>
<feature type="domain" description="Carbohydrate kinase FGGY N-terminal" evidence="5">
    <location>
        <begin position="36"/>
        <end position="304"/>
    </location>
</feature>
<feature type="region of interest" description="Disordered" evidence="4">
    <location>
        <begin position="672"/>
        <end position="714"/>
    </location>
</feature>
<dbReference type="InterPro" id="IPR043129">
    <property type="entry name" value="ATPase_NBD"/>
</dbReference>
<feature type="region of interest" description="Disordered" evidence="4">
    <location>
        <begin position="563"/>
        <end position="617"/>
    </location>
</feature>
<reference evidence="7 8" key="2">
    <citation type="submission" date="2019-11" db="EMBL/GenBank/DDBJ databases">
        <authorList>
            <person name="Lu H."/>
        </authorList>
    </citation>
    <scope>NUCLEOTIDE SEQUENCE [LARGE SCALE GENOMIC DNA]</scope>
    <source>
        <strain evidence="7 8">FIM1</strain>
    </source>
</reference>
<name>A0ABX6EXT4_KLUMA</name>
<organism evidence="7 8">
    <name type="scientific">Kluyveromyces marxianus</name>
    <name type="common">Yeast</name>
    <name type="synonym">Candida kefyr</name>
    <dbReference type="NCBI Taxonomy" id="4911"/>
    <lineage>
        <taxon>Eukaryota</taxon>
        <taxon>Fungi</taxon>
        <taxon>Dikarya</taxon>
        <taxon>Ascomycota</taxon>
        <taxon>Saccharomycotina</taxon>
        <taxon>Saccharomycetes</taxon>
        <taxon>Saccharomycetales</taxon>
        <taxon>Saccharomycetaceae</taxon>
        <taxon>Kluyveromyces</taxon>
    </lineage>
</organism>
<dbReference type="Proteomes" id="UP000422736">
    <property type="component" value="Chromosome 4"/>
</dbReference>
<evidence type="ECO:0000256" key="2">
    <source>
        <dbReference type="ARBA" id="ARBA00022679"/>
    </source>
</evidence>
<keyword evidence="2" id="KW-0808">Transferase</keyword>
<reference evidence="7 8" key="1">
    <citation type="submission" date="2016-03" db="EMBL/GenBank/DDBJ databases">
        <title>How can Kluyveromyces marxianus grow so fast - potential evolutionary course in Saccharomyces Complex revealed by comparative genomics.</title>
        <authorList>
            <person name="Mo W."/>
            <person name="Lu W."/>
            <person name="Yang X."/>
            <person name="Qi J."/>
            <person name="Lv H."/>
        </authorList>
    </citation>
    <scope>NUCLEOTIDE SEQUENCE [LARGE SCALE GENOMIC DNA]</scope>
    <source>
        <strain evidence="7 8">FIM1</strain>
    </source>
</reference>
<dbReference type="InterPro" id="IPR006003">
    <property type="entry name" value="FGGY_RbtK-like"/>
</dbReference>
<dbReference type="InterPro" id="IPR018484">
    <property type="entry name" value="FGGY_N"/>
</dbReference>
<evidence type="ECO:0000259" key="6">
    <source>
        <dbReference type="Pfam" id="PF02782"/>
    </source>
</evidence>
<feature type="compositionally biased region" description="Low complexity" evidence="4">
    <location>
        <begin position="604"/>
        <end position="613"/>
    </location>
</feature>
<gene>
    <name evidence="7" type="ORF">FIM1_2590</name>
</gene>
<dbReference type="Pfam" id="PF02782">
    <property type="entry name" value="FGGY_C"/>
    <property type="match status" value="1"/>
</dbReference>
<dbReference type="Gene3D" id="1.20.58.2240">
    <property type="match status" value="1"/>
</dbReference>
<evidence type="ECO:0000256" key="1">
    <source>
        <dbReference type="ARBA" id="ARBA00009156"/>
    </source>
</evidence>
<dbReference type="Gene3D" id="3.30.420.40">
    <property type="match status" value="1"/>
</dbReference>
<sequence>MFGSRKSRSSLSISQQRMLSHSMSGMSLQSGPKMVYYVGVDVGTGSARACVIDQLGNILSLAERPIQRQELKPNYITQSSHEIWGAICHCVQSVVRDSGVDPSTIHGIGFDATCSLVVVDEDNEDVAVGPDFTDNKQNIILWMDHRAMDETNEINATGDKCLKYVGGQMSVEMEIPKIKWLKNNIPAEKFARCKFFDLADYLTFKATGLEIRSYCSTVCKQGLLPIGVEGSKNGWSKEFLEAIGLPELVENDFHKLGGSVNDASFLSAGECIGTLDEESALELGLSTHCVVGSGVIDAYAGWVGTVAARTDVDIPALVQADSEKHGIDRATGRLAAVAGTSTCHIAMSRDPIFVDGVWGPYRDVMAPGFWLAEGGQSCTGALLAHVLTTHPAYAELSQLADAASVSKFDYLNSRLELLTQQRKVSSVVALAKHLFFYGDYHGNRSPIADPNMRAAIIGQSMDNGIDDLCIMYLGACEFIAQQTRQIVEQMCNAGHELAAIFMSGGQCRNGLLMRLLADCTGLPIVIPRYIDAAVVFGSALLGAVASESFDACAQLPAPAENSTVQHKDVSIRRKSSLSRKDFQGLNSGGDSRPDSRSRSKSGSRSRSGSGNDSFLGGANTLKPLTSFSKVKTTTDLHSPYTAPSATASTAQISTTSGGYPFPIMTASDNAILEDDSNTDTDDDDDGVDPKDDSLTFNAKTEKSKDAENSAQHTKARALRELTKDKLWEVMYNMTGGGKVVWPADDDSPDRRLLDVKYKIFLDMAQTQRTYRKMVDEVAK</sequence>
<dbReference type="InterPro" id="IPR018485">
    <property type="entry name" value="FGGY_C"/>
</dbReference>
<evidence type="ECO:0000313" key="8">
    <source>
        <dbReference type="Proteomes" id="UP000422736"/>
    </source>
</evidence>
<dbReference type="EMBL" id="CP015057">
    <property type="protein sequence ID" value="QGN15892.1"/>
    <property type="molecule type" value="Genomic_DNA"/>
</dbReference>
<feature type="compositionally biased region" description="Basic and acidic residues" evidence="4">
    <location>
        <begin position="687"/>
        <end position="707"/>
    </location>
</feature>
<keyword evidence="3 7" id="KW-0418">Kinase</keyword>
<dbReference type="SUPFAM" id="SSF53067">
    <property type="entry name" value="Actin-like ATPase domain"/>
    <property type="match status" value="2"/>
</dbReference>
<evidence type="ECO:0000313" key="7">
    <source>
        <dbReference type="EMBL" id="QGN15892.1"/>
    </source>
</evidence>
<evidence type="ECO:0000256" key="4">
    <source>
        <dbReference type="SAM" id="MobiDB-lite"/>
    </source>
</evidence>
<evidence type="ECO:0000256" key="3">
    <source>
        <dbReference type="ARBA" id="ARBA00022777"/>
    </source>
</evidence>
<dbReference type="PANTHER" id="PTHR43435:SF4">
    <property type="entry name" value="FGGY CARBOHYDRATE KINASE DOMAIN-CONTAINING PROTEIN"/>
    <property type="match status" value="1"/>
</dbReference>
<feature type="compositionally biased region" description="Acidic residues" evidence="4">
    <location>
        <begin position="672"/>
        <end position="686"/>
    </location>
</feature>
<dbReference type="Pfam" id="PF00370">
    <property type="entry name" value="FGGY_N"/>
    <property type="match status" value="1"/>
</dbReference>
<dbReference type="GO" id="GO:0016301">
    <property type="term" value="F:kinase activity"/>
    <property type="evidence" value="ECO:0007669"/>
    <property type="project" value="UniProtKB-KW"/>
</dbReference>
<dbReference type="NCBIfam" id="TIGR01315">
    <property type="entry name" value="5C_CHO_kinase"/>
    <property type="match status" value="1"/>
</dbReference>
<feature type="domain" description="Carbohydrate kinase FGGY C-terminal" evidence="6">
    <location>
        <begin position="334"/>
        <end position="545"/>
    </location>
</feature>
<dbReference type="CDD" id="cd07782">
    <property type="entry name" value="ASKHA_NBD_FGGY_D-RBK"/>
    <property type="match status" value="1"/>
</dbReference>
<accession>A0ABX6EXT4</accession>
<proteinExistence type="inferred from homology"/>
<dbReference type="PANTHER" id="PTHR43435">
    <property type="entry name" value="RIBULOKINASE"/>
    <property type="match status" value="1"/>
</dbReference>
<evidence type="ECO:0000259" key="5">
    <source>
        <dbReference type="Pfam" id="PF00370"/>
    </source>
</evidence>